<evidence type="ECO:0000256" key="1">
    <source>
        <dbReference type="ARBA" id="ARBA00012493"/>
    </source>
</evidence>
<dbReference type="Gene3D" id="3.30.70.270">
    <property type="match status" value="1"/>
</dbReference>
<evidence type="ECO:0000256" key="9">
    <source>
        <dbReference type="ARBA" id="ARBA00034120"/>
    </source>
</evidence>
<dbReference type="NCBIfam" id="TIGR04416">
    <property type="entry name" value="group_II_RT_mat"/>
    <property type="match status" value="1"/>
</dbReference>
<dbReference type="InterPro" id="IPR043502">
    <property type="entry name" value="DNA/RNA_pol_sf"/>
</dbReference>
<dbReference type="GO" id="GO:0003723">
    <property type="term" value="F:RNA binding"/>
    <property type="evidence" value="ECO:0007669"/>
    <property type="project" value="InterPro"/>
</dbReference>
<evidence type="ECO:0000256" key="7">
    <source>
        <dbReference type="ARBA" id="ARBA00023118"/>
    </source>
</evidence>
<sequence length="417" mass="48485">MSELQSPSRKPFDIPKQEVWEAYLKVKANKGAHGVDDCSLEEFEKDLRGNLYKIWNRMSSGSYFPSSVRAVEIPKPNGGVRVLGVPTVADRVAQTVVARRLEARVEPIFHPDSYGYRPGRSALDAVWQCRRRCWDRAWVVEIDIAKFFDEIDHQLIIKAVAKHAGQPWELLYVSRWLTAPLQHGDGAVVQRVRGTPQGSAVSPVLANLFLHYAFDAWMERNFPSVPFERYVDDAVVHCATQRQAHQVRQALADRLAQVGLRMNPDKTRIVYCPTTRRRQDYPVTSFDFLGYTFRARAAQDGRGKMFTSFLPAISTSALKRLSAQVRSWRLHLRTGHNLADLARRINPIVRGWMQYYGAFYRTAMYPLLKRINAYLVRWLRKKYKRLRTFKKAKAAWRRVTKQYPYLMAHWAWVHSFW</sequence>
<keyword evidence="3 12" id="KW-0548">Nucleotidyltransferase</keyword>
<keyword evidence="2 12" id="KW-0808">Transferase</keyword>
<protein>
    <recommendedName>
        <fullName evidence="1">RNA-directed DNA polymerase</fullName>
        <ecNumber evidence="1">2.7.7.49</ecNumber>
    </recommendedName>
</protein>
<comment type="catalytic activity">
    <reaction evidence="10">
        <text>DNA(n) + a 2'-deoxyribonucleoside 5'-triphosphate = DNA(n+1) + diphosphate</text>
        <dbReference type="Rhea" id="RHEA:22508"/>
        <dbReference type="Rhea" id="RHEA-COMP:17339"/>
        <dbReference type="Rhea" id="RHEA-COMP:17340"/>
        <dbReference type="ChEBI" id="CHEBI:33019"/>
        <dbReference type="ChEBI" id="CHEBI:61560"/>
        <dbReference type="ChEBI" id="CHEBI:173112"/>
        <dbReference type="EC" id="2.7.7.49"/>
    </reaction>
</comment>
<evidence type="ECO:0000256" key="8">
    <source>
        <dbReference type="ARBA" id="ARBA00025589"/>
    </source>
</evidence>
<dbReference type="RefSeq" id="WP_179901678.1">
    <property type="nucleotide sequence ID" value="NZ_JACBXV010000301.1"/>
</dbReference>
<dbReference type="InterPro" id="IPR013597">
    <property type="entry name" value="Mat_intron_G2"/>
</dbReference>
<evidence type="ECO:0000259" key="11">
    <source>
        <dbReference type="PROSITE" id="PS50878"/>
    </source>
</evidence>
<comment type="function">
    <text evidence="8">Poorly processive, error-prone DNA polymerase involved in untargeted mutagenesis. Copies undamaged DNA at stalled replication forks, which arise in vivo from mismatched or misaligned primer ends. These misaligned primers can be extended by PolIV. Exhibits no 3'-5' exonuclease (proofreading) activity. May be involved in translesional synthesis, in conjunction with the beta clamp from PolIII.</text>
</comment>
<evidence type="ECO:0000256" key="4">
    <source>
        <dbReference type="ARBA" id="ARBA00022723"/>
    </source>
</evidence>
<dbReference type="EC" id="2.7.7.49" evidence="1"/>
<dbReference type="GO" id="GO:0003964">
    <property type="term" value="F:RNA-directed DNA polymerase activity"/>
    <property type="evidence" value="ECO:0007669"/>
    <property type="project" value="UniProtKB-KW"/>
</dbReference>
<comment type="caution">
    <text evidence="12">The sequence shown here is derived from an EMBL/GenBank/DDBJ whole genome shotgun (WGS) entry which is preliminary data.</text>
</comment>
<comment type="similarity">
    <text evidence="9">Belongs to the bacterial reverse transcriptase family.</text>
</comment>
<dbReference type="InterPro" id="IPR043128">
    <property type="entry name" value="Rev_trsase/Diguanyl_cyclase"/>
</dbReference>
<reference evidence="12 13" key="1">
    <citation type="submission" date="2020-07" db="EMBL/GenBank/DDBJ databases">
        <title>MOT database genomes.</title>
        <authorList>
            <person name="Joseph S."/>
            <person name="Aduse-Opoku J."/>
            <person name="Hashim A."/>
            <person name="Wade W."/>
            <person name="Curtis M."/>
        </authorList>
    </citation>
    <scope>NUCLEOTIDE SEQUENCE [LARGE SCALE GENOMIC DNA]</scope>
    <source>
        <strain evidence="12 13">WMus004</strain>
    </source>
</reference>
<proteinExistence type="inferred from homology"/>
<dbReference type="PRINTS" id="PR00866">
    <property type="entry name" value="RNADNAPOLMS"/>
</dbReference>
<dbReference type="PANTHER" id="PTHR34047:SF3">
    <property type="entry name" value="BLR2052 PROTEIN"/>
    <property type="match status" value="1"/>
</dbReference>
<dbReference type="EMBL" id="JACBXV010000301">
    <property type="protein sequence ID" value="NYS70398.1"/>
    <property type="molecule type" value="Genomic_DNA"/>
</dbReference>
<dbReference type="AlphaFoldDB" id="A0A853EMD5"/>
<keyword evidence="5" id="KW-0460">Magnesium</keyword>
<dbReference type="InterPro" id="IPR000123">
    <property type="entry name" value="Reverse_transcriptase_msDNA"/>
</dbReference>
<evidence type="ECO:0000256" key="2">
    <source>
        <dbReference type="ARBA" id="ARBA00022679"/>
    </source>
</evidence>
<dbReference type="SUPFAM" id="SSF56672">
    <property type="entry name" value="DNA/RNA polymerases"/>
    <property type="match status" value="1"/>
</dbReference>
<dbReference type="Proteomes" id="UP000572528">
    <property type="component" value="Unassembled WGS sequence"/>
</dbReference>
<evidence type="ECO:0000256" key="3">
    <source>
        <dbReference type="ARBA" id="ARBA00022695"/>
    </source>
</evidence>
<keyword evidence="7" id="KW-0051">Antiviral defense</keyword>
<dbReference type="Pfam" id="PF08388">
    <property type="entry name" value="GIIM"/>
    <property type="match status" value="1"/>
</dbReference>
<dbReference type="InterPro" id="IPR030931">
    <property type="entry name" value="Group_II_RT_mat"/>
</dbReference>
<evidence type="ECO:0000256" key="10">
    <source>
        <dbReference type="ARBA" id="ARBA00048173"/>
    </source>
</evidence>
<name>A0A853EMD5_9ACTO</name>
<feature type="domain" description="Reverse transcriptase" evidence="11">
    <location>
        <begin position="54"/>
        <end position="293"/>
    </location>
</feature>
<dbReference type="InterPro" id="IPR000477">
    <property type="entry name" value="RT_dom"/>
</dbReference>
<dbReference type="Pfam" id="PF00078">
    <property type="entry name" value="RVT_1"/>
    <property type="match status" value="1"/>
</dbReference>
<dbReference type="GO" id="GO:0046872">
    <property type="term" value="F:metal ion binding"/>
    <property type="evidence" value="ECO:0007669"/>
    <property type="project" value="UniProtKB-KW"/>
</dbReference>
<keyword evidence="6 12" id="KW-0695">RNA-directed DNA polymerase</keyword>
<dbReference type="InterPro" id="IPR051083">
    <property type="entry name" value="GrpII_Intron_Splice-Mob/Def"/>
</dbReference>
<dbReference type="PANTHER" id="PTHR34047">
    <property type="entry name" value="NUCLEAR INTRON MATURASE 1, MITOCHONDRIAL-RELATED"/>
    <property type="match status" value="1"/>
</dbReference>
<evidence type="ECO:0000256" key="5">
    <source>
        <dbReference type="ARBA" id="ARBA00022842"/>
    </source>
</evidence>
<keyword evidence="4" id="KW-0479">Metal-binding</keyword>
<organism evidence="12 13">
    <name type="scientific">Actinomyces bowdenii</name>
    <dbReference type="NCBI Taxonomy" id="131109"/>
    <lineage>
        <taxon>Bacteria</taxon>
        <taxon>Bacillati</taxon>
        <taxon>Actinomycetota</taxon>
        <taxon>Actinomycetes</taxon>
        <taxon>Actinomycetales</taxon>
        <taxon>Actinomycetaceae</taxon>
        <taxon>Actinomyces</taxon>
    </lineage>
</organism>
<dbReference type="GO" id="GO:0051607">
    <property type="term" value="P:defense response to virus"/>
    <property type="evidence" value="ECO:0007669"/>
    <property type="project" value="UniProtKB-KW"/>
</dbReference>
<gene>
    <name evidence="12" type="primary">ltrA</name>
    <name evidence="12" type="ORF">HZZ05_12950</name>
</gene>
<evidence type="ECO:0000313" key="12">
    <source>
        <dbReference type="EMBL" id="NYS70398.1"/>
    </source>
</evidence>
<evidence type="ECO:0000256" key="6">
    <source>
        <dbReference type="ARBA" id="ARBA00022918"/>
    </source>
</evidence>
<accession>A0A853EMD5</accession>
<evidence type="ECO:0000313" key="13">
    <source>
        <dbReference type="Proteomes" id="UP000572528"/>
    </source>
</evidence>
<dbReference type="PROSITE" id="PS50878">
    <property type="entry name" value="RT_POL"/>
    <property type="match status" value="1"/>
</dbReference>
<dbReference type="CDD" id="cd01651">
    <property type="entry name" value="RT_G2_intron"/>
    <property type="match status" value="1"/>
</dbReference>